<sequence>MEPEHRYRFISYSLFLASTFLILFVLDRFFGFHYAPDEHRLNQKPKVESSVKSHGETAEPATKPETIPEDQPEFESPTEDAEKEAKETSEVQSPSNSDFFQTLKANYQAEVLSQLPPNKARTDIVIRYYQHAPDGNSAYALQKLGFYIHERPVDPELANYQSNAIYFGENVKLEDIQIVGLTLLSEGLPVKLIKPSRFGDSWKSNSIEIGTDTTLINQPTLTFSEIENLAI</sequence>
<feature type="region of interest" description="Disordered" evidence="1">
    <location>
        <begin position="43"/>
        <end position="96"/>
    </location>
</feature>
<protein>
    <submittedName>
        <fullName evidence="3">Uncharacterized protein</fullName>
    </submittedName>
</protein>
<reference evidence="3 4" key="1">
    <citation type="journal article" date="2013" name="Int. J. Syst. Evol. Microbiol.">
        <title>Marinoscillum luteum sp. nov., isolated from marine sediment.</title>
        <authorList>
            <person name="Cha I.T."/>
            <person name="Park S.J."/>
            <person name="Kim S.J."/>
            <person name="Kim J.G."/>
            <person name="Jung M.Y."/>
            <person name="Shin K.S."/>
            <person name="Kwon K.K."/>
            <person name="Yang S.H."/>
            <person name="Seo Y.S."/>
            <person name="Rhee S.K."/>
        </authorList>
    </citation>
    <scope>NUCLEOTIDE SEQUENCE [LARGE SCALE GENOMIC DNA]</scope>
    <source>
        <strain evidence="3 4">KCTC 23939</strain>
    </source>
</reference>
<feature type="compositionally biased region" description="Acidic residues" evidence="1">
    <location>
        <begin position="67"/>
        <end position="82"/>
    </location>
</feature>
<keyword evidence="4" id="KW-1185">Reference proteome</keyword>
<accession>A0ABW7N8L5</accession>
<name>A0ABW7N8L5_9BACT</name>
<dbReference type="EMBL" id="JBIPKE010000014">
    <property type="protein sequence ID" value="MFH6983029.1"/>
    <property type="molecule type" value="Genomic_DNA"/>
</dbReference>
<dbReference type="RefSeq" id="WP_395416620.1">
    <property type="nucleotide sequence ID" value="NZ_JBIPKE010000014.1"/>
</dbReference>
<proteinExistence type="predicted"/>
<gene>
    <name evidence="3" type="ORF">ACHKAR_06245</name>
</gene>
<keyword evidence="2" id="KW-1133">Transmembrane helix</keyword>
<comment type="caution">
    <text evidence="3">The sequence shown here is derived from an EMBL/GenBank/DDBJ whole genome shotgun (WGS) entry which is preliminary data.</text>
</comment>
<feature type="transmembrane region" description="Helical" evidence="2">
    <location>
        <begin position="12"/>
        <end position="35"/>
    </location>
</feature>
<keyword evidence="2" id="KW-0472">Membrane</keyword>
<dbReference type="Proteomes" id="UP001610063">
    <property type="component" value="Unassembled WGS sequence"/>
</dbReference>
<evidence type="ECO:0000313" key="4">
    <source>
        <dbReference type="Proteomes" id="UP001610063"/>
    </source>
</evidence>
<evidence type="ECO:0000256" key="2">
    <source>
        <dbReference type="SAM" id="Phobius"/>
    </source>
</evidence>
<feature type="compositionally biased region" description="Basic and acidic residues" evidence="1">
    <location>
        <begin position="43"/>
        <end position="57"/>
    </location>
</feature>
<organism evidence="3 4">
    <name type="scientific">Marinoscillum luteum</name>
    <dbReference type="NCBI Taxonomy" id="861051"/>
    <lineage>
        <taxon>Bacteria</taxon>
        <taxon>Pseudomonadati</taxon>
        <taxon>Bacteroidota</taxon>
        <taxon>Cytophagia</taxon>
        <taxon>Cytophagales</taxon>
        <taxon>Reichenbachiellaceae</taxon>
        <taxon>Marinoscillum</taxon>
    </lineage>
</organism>
<evidence type="ECO:0000313" key="3">
    <source>
        <dbReference type="EMBL" id="MFH6983029.1"/>
    </source>
</evidence>
<evidence type="ECO:0000256" key="1">
    <source>
        <dbReference type="SAM" id="MobiDB-lite"/>
    </source>
</evidence>
<keyword evidence="2" id="KW-0812">Transmembrane</keyword>